<name>A0A0X8X9J6_HALHR</name>
<evidence type="ECO:0000259" key="10">
    <source>
        <dbReference type="Pfam" id="PF12704"/>
    </source>
</evidence>
<dbReference type="InterPro" id="IPR003838">
    <property type="entry name" value="ABC3_permease_C"/>
</dbReference>
<keyword evidence="11" id="KW-0449">Lipoprotein</keyword>
<comment type="similarity">
    <text evidence="2">Belongs to the ABC-4 integral membrane protein family. LolC/E subfamily.</text>
</comment>
<evidence type="ECO:0000256" key="2">
    <source>
        <dbReference type="ARBA" id="ARBA00005236"/>
    </source>
</evidence>
<proteinExistence type="inferred from homology"/>
<dbReference type="GO" id="GO:0098797">
    <property type="term" value="C:plasma membrane protein complex"/>
    <property type="evidence" value="ECO:0007669"/>
    <property type="project" value="TreeGrafter"/>
</dbReference>
<sequence>MFRPVELFIGLRYTRARRRTHFVSFITFTSMIGIALGVAALITVISVMNGFERELRERILGMISHAEIHGERGEIDDWRDVVERAQGHPRVLGAAPFIDGEVMVTRGGNVSGTILRGVDPQLEPEVSQVLNKLVAGEGKLEPGDYGIVLGSALARELRAQVGDRITVITPEARVSVAGVTPRMRRFTVTGIFEVGMHEYDRTLSLAHLEDVARIKQMGDKAGGIRLKLDDMMAAPWLAQDVAHALPGYYRVIDWTRQHANFFRAVQTEKTVMFVILALIVAVAAFNIVSTLVMVVRDKQADIAILRTLGLSPRSVMAVFIVQGAIIGVVGTALGVAGGVALALNVENIVPAVESLLNFEFLPADVYYISDLPSELRGADVGRITALAAVLSLLATIYPAWRAARTEPAEALRYE</sequence>
<dbReference type="InterPro" id="IPR011925">
    <property type="entry name" value="LolCE_TM"/>
</dbReference>
<keyword evidence="12" id="KW-1185">Reference proteome</keyword>
<dbReference type="InterPro" id="IPR025857">
    <property type="entry name" value="MacB_PCD"/>
</dbReference>
<evidence type="ECO:0000256" key="6">
    <source>
        <dbReference type="ARBA" id="ARBA00022989"/>
    </source>
</evidence>
<dbReference type="GO" id="GO:0044874">
    <property type="term" value="P:lipoprotein localization to outer membrane"/>
    <property type="evidence" value="ECO:0007669"/>
    <property type="project" value="TreeGrafter"/>
</dbReference>
<feature type="transmembrane region" description="Helical" evidence="8">
    <location>
        <begin position="21"/>
        <end position="48"/>
    </location>
</feature>
<keyword evidence="5 8" id="KW-0812">Transmembrane</keyword>
<dbReference type="Proteomes" id="UP000218890">
    <property type="component" value="Chromosome"/>
</dbReference>
<dbReference type="Pfam" id="PF12704">
    <property type="entry name" value="MacB_PCD"/>
    <property type="match status" value="1"/>
</dbReference>
<keyword evidence="6 8" id="KW-1133">Transmembrane helix</keyword>
<evidence type="ECO:0000256" key="8">
    <source>
        <dbReference type="SAM" id="Phobius"/>
    </source>
</evidence>
<comment type="subcellular location">
    <subcellularLocation>
        <location evidence="1">Cell membrane</location>
        <topology evidence="1">Multi-pass membrane protein</topology>
    </subcellularLocation>
</comment>
<evidence type="ECO:0000313" key="12">
    <source>
        <dbReference type="Proteomes" id="UP000218890"/>
    </source>
</evidence>
<evidence type="ECO:0000256" key="5">
    <source>
        <dbReference type="ARBA" id="ARBA00022692"/>
    </source>
</evidence>
<dbReference type="InterPro" id="IPR051447">
    <property type="entry name" value="Lipoprotein-release_system"/>
</dbReference>
<dbReference type="AlphaFoldDB" id="A0A0X8X9J6"/>
<feature type="transmembrane region" description="Helical" evidence="8">
    <location>
        <begin position="271"/>
        <end position="295"/>
    </location>
</feature>
<dbReference type="NCBIfam" id="TIGR02212">
    <property type="entry name" value="lolCE"/>
    <property type="match status" value="1"/>
</dbReference>
<evidence type="ECO:0000256" key="3">
    <source>
        <dbReference type="ARBA" id="ARBA00022448"/>
    </source>
</evidence>
<keyword evidence="3" id="KW-0813">Transport</keyword>
<dbReference type="PANTHER" id="PTHR30489">
    <property type="entry name" value="LIPOPROTEIN-RELEASING SYSTEM TRANSMEMBRANE PROTEIN LOLE"/>
    <property type="match status" value="1"/>
</dbReference>
<dbReference type="RefSeq" id="WP_096409336.1">
    <property type="nucleotide sequence ID" value="NZ_AP017372.2"/>
</dbReference>
<evidence type="ECO:0000256" key="4">
    <source>
        <dbReference type="ARBA" id="ARBA00022475"/>
    </source>
</evidence>
<dbReference type="Pfam" id="PF02687">
    <property type="entry name" value="FtsX"/>
    <property type="match status" value="1"/>
</dbReference>
<accession>A0A0X8X9J6</accession>
<feature type="domain" description="MacB-like periplasmic core" evidence="10">
    <location>
        <begin position="27"/>
        <end position="195"/>
    </location>
</feature>
<keyword evidence="4" id="KW-1003">Cell membrane</keyword>
<evidence type="ECO:0000256" key="1">
    <source>
        <dbReference type="ARBA" id="ARBA00004651"/>
    </source>
</evidence>
<feature type="transmembrane region" description="Helical" evidence="8">
    <location>
        <begin position="316"/>
        <end position="343"/>
    </location>
</feature>
<evidence type="ECO:0000256" key="7">
    <source>
        <dbReference type="ARBA" id="ARBA00023136"/>
    </source>
</evidence>
<evidence type="ECO:0000313" key="11">
    <source>
        <dbReference type="EMBL" id="BAU57976.1"/>
    </source>
</evidence>
<reference evidence="11" key="1">
    <citation type="submission" date="2016-02" db="EMBL/GenBank/DDBJ databases">
        <title>Halorhodospira halochloris DSM-1059 complete genome, version 2.</title>
        <authorList>
            <person name="Tsukatani Y."/>
        </authorList>
    </citation>
    <scope>NUCLEOTIDE SEQUENCE</scope>
    <source>
        <strain evidence="11">DSM 1059</strain>
    </source>
</reference>
<feature type="domain" description="ABC3 transporter permease C-terminal" evidence="9">
    <location>
        <begin position="274"/>
        <end position="407"/>
    </location>
</feature>
<dbReference type="OrthoDB" id="9808461at2"/>
<dbReference type="KEGG" id="hhk:HH1059_12700"/>
<dbReference type="GO" id="GO:0042953">
    <property type="term" value="P:lipoprotein transport"/>
    <property type="evidence" value="ECO:0007669"/>
    <property type="project" value="InterPro"/>
</dbReference>
<gene>
    <name evidence="11" type="ORF">HH1059_12700</name>
</gene>
<keyword evidence="7 8" id="KW-0472">Membrane</keyword>
<organism evidence="11 12">
    <name type="scientific">Halorhodospira halochloris</name>
    <name type="common">Ectothiorhodospira halochloris</name>
    <dbReference type="NCBI Taxonomy" id="1052"/>
    <lineage>
        <taxon>Bacteria</taxon>
        <taxon>Pseudomonadati</taxon>
        <taxon>Pseudomonadota</taxon>
        <taxon>Gammaproteobacteria</taxon>
        <taxon>Chromatiales</taxon>
        <taxon>Ectothiorhodospiraceae</taxon>
        <taxon>Halorhodospira</taxon>
    </lineage>
</organism>
<dbReference type="EMBL" id="AP017372">
    <property type="protein sequence ID" value="BAU57976.1"/>
    <property type="molecule type" value="Genomic_DNA"/>
</dbReference>
<protein>
    <submittedName>
        <fullName evidence="11">Lipoprotein releasing system transmembrane protein LolE</fullName>
    </submittedName>
</protein>
<dbReference type="PANTHER" id="PTHR30489:SF0">
    <property type="entry name" value="LIPOPROTEIN-RELEASING SYSTEM TRANSMEMBRANE PROTEIN LOLE"/>
    <property type="match status" value="1"/>
</dbReference>
<evidence type="ECO:0000259" key="9">
    <source>
        <dbReference type="Pfam" id="PF02687"/>
    </source>
</evidence>
<feature type="transmembrane region" description="Helical" evidence="8">
    <location>
        <begin position="380"/>
        <end position="400"/>
    </location>
</feature>